<dbReference type="InterPro" id="IPR003594">
    <property type="entry name" value="HATPase_dom"/>
</dbReference>
<evidence type="ECO:0000256" key="11">
    <source>
        <dbReference type="SAM" id="MobiDB-lite"/>
    </source>
</evidence>
<dbReference type="Gene3D" id="3.40.50.300">
    <property type="entry name" value="P-loop containing nucleotide triphosphate hydrolases"/>
    <property type="match status" value="1"/>
</dbReference>
<dbReference type="Pfam" id="PF00072">
    <property type="entry name" value="Response_reg"/>
    <property type="match status" value="1"/>
</dbReference>
<dbReference type="CDD" id="cd17546">
    <property type="entry name" value="REC_hyHK_CKI1_RcsC-like"/>
    <property type="match status" value="1"/>
</dbReference>
<keyword evidence="10" id="KW-0175">Coiled coil</keyword>
<evidence type="ECO:0000256" key="3">
    <source>
        <dbReference type="ARBA" id="ARBA00022553"/>
    </source>
</evidence>
<keyword evidence="8" id="KW-0902">Two-component regulatory system</keyword>
<dbReference type="Proteomes" id="UP000033140">
    <property type="component" value="Unassembled WGS sequence"/>
</dbReference>
<dbReference type="InterPro" id="IPR003018">
    <property type="entry name" value="GAF"/>
</dbReference>
<evidence type="ECO:0000256" key="2">
    <source>
        <dbReference type="ARBA" id="ARBA00012438"/>
    </source>
</evidence>
<dbReference type="InterPro" id="IPR036097">
    <property type="entry name" value="HisK_dim/P_sf"/>
</dbReference>
<keyword evidence="7" id="KW-0067">ATP-binding</keyword>
<dbReference type="Pfam" id="PF00069">
    <property type="entry name" value="Pkinase"/>
    <property type="match status" value="1"/>
</dbReference>
<dbReference type="Gene3D" id="3.40.50.2300">
    <property type="match status" value="1"/>
</dbReference>
<feature type="coiled-coil region" evidence="10">
    <location>
        <begin position="1647"/>
        <end position="1709"/>
    </location>
</feature>
<dbReference type="SUPFAM" id="SSF52540">
    <property type="entry name" value="P-loop containing nucleoside triphosphate hydrolases"/>
    <property type="match status" value="1"/>
</dbReference>
<dbReference type="OrthoDB" id="60033at2759"/>
<dbReference type="SUPFAM" id="SSF52172">
    <property type="entry name" value="CheY-like"/>
    <property type="match status" value="1"/>
</dbReference>
<feature type="domain" description="Response regulatory" evidence="14">
    <location>
        <begin position="2121"/>
        <end position="2241"/>
    </location>
</feature>
<evidence type="ECO:0000256" key="10">
    <source>
        <dbReference type="SAM" id="Coils"/>
    </source>
</evidence>
<evidence type="ECO:0000313" key="15">
    <source>
        <dbReference type="EMBL" id="GAO47589.1"/>
    </source>
</evidence>
<dbReference type="GO" id="GO:0000155">
    <property type="term" value="F:phosphorelay sensor kinase activity"/>
    <property type="evidence" value="ECO:0007669"/>
    <property type="project" value="InterPro"/>
</dbReference>
<dbReference type="InterPro" id="IPR001789">
    <property type="entry name" value="Sig_transdc_resp-reg_receiver"/>
</dbReference>
<dbReference type="FunFam" id="1.10.287.130:FF:000002">
    <property type="entry name" value="Two-component osmosensing histidine kinase"/>
    <property type="match status" value="1"/>
</dbReference>
<reference evidence="15 16" key="3">
    <citation type="journal article" date="2015" name="Genome Announc.">
        <title>Draft Genome Sequence of the Archiascomycetous Yeast Saitoella complicata.</title>
        <authorList>
            <person name="Yamauchi K."/>
            <person name="Kondo S."/>
            <person name="Hamamoto M."/>
            <person name="Takahashi Y."/>
            <person name="Ogura Y."/>
            <person name="Hayashi T."/>
            <person name="Nishida H."/>
        </authorList>
    </citation>
    <scope>NUCLEOTIDE SEQUENCE [LARGE SCALE GENOMIC DNA]</scope>
    <source>
        <strain evidence="15 16">NRRL Y-17804</strain>
    </source>
</reference>
<dbReference type="PANTHER" id="PTHR45339">
    <property type="entry name" value="HYBRID SIGNAL TRANSDUCTION HISTIDINE KINASE J"/>
    <property type="match status" value="1"/>
</dbReference>
<evidence type="ECO:0000256" key="9">
    <source>
        <dbReference type="PROSITE-ProRule" id="PRU00169"/>
    </source>
</evidence>
<reference evidence="15 16" key="1">
    <citation type="journal article" date="2011" name="J. Gen. Appl. Microbiol.">
        <title>Draft genome sequencing of the enigmatic yeast Saitoella complicata.</title>
        <authorList>
            <person name="Nishida H."/>
            <person name="Hamamoto M."/>
            <person name="Sugiyama J."/>
        </authorList>
    </citation>
    <scope>NUCLEOTIDE SEQUENCE [LARGE SCALE GENOMIC DNA]</scope>
    <source>
        <strain evidence="15 16">NRRL Y-17804</strain>
    </source>
</reference>
<evidence type="ECO:0000256" key="6">
    <source>
        <dbReference type="ARBA" id="ARBA00022777"/>
    </source>
</evidence>
<dbReference type="InterPro" id="IPR004358">
    <property type="entry name" value="Sig_transdc_His_kin-like_C"/>
</dbReference>
<keyword evidence="6" id="KW-0418">Kinase</keyword>
<protein>
    <recommendedName>
        <fullName evidence="2">histidine kinase</fullName>
        <ecNumber evidence="2">2.7.13.3</ecNumber>
    </recommendedName>
</protein>
<dbReference type="SUPFAM" id="SSF47384">
    <property type="entry name" value="Homodimeric domain of signal transducing histidine kinase"/>
    <property type="match status" value="1"/>
</dbReference>
<evidence type="ECO:0000256" key="7">
    <source>
        <dbReference type="ARBA" id="ARBA00022840"/>
    </source>
</evidence>
<keyword evidence="3 9" id="KW-0597">Phosphoprotein</keyword>
<dbReference type="PANTHER" id="PTHR45339:SF3">
    <property type="entry name" value="HISTIDINE KINASE"/>
    <property type="match status" value="1"/>
</dbReference>
<feature type="modified residue" description="4-aspartylphosphate" evidence="9">
    <location>
        <position position="2170"/>
    </location>
</feature>
<reference evidence="15 16" key="2">
    <citation type="journal article" date="2014" name="J. Gen. Appl. Microbiol.">
        <title>The early diverging ascomycetous budding yeast Saitoella complicata has three histone deacetylases belonging to the Clr6, Hos2, and Rpd3 lineages.</title>
        <authorList>
            <person name="Nishida H."/>
            <person name="Matsumoto T."/>
            <person name="Kondo S."/>
            <person name="Hamamoto M."/>
            <person name="Yoshikawa H."/>
        </authorList>
    </citation>
    <scope>NUCLEOTIDE SEQUENCE [LARGE SCALE GENOMIC DNA]</scope>
    <source>
        <strain evidence="15 16">NRRL Y-17804</strain>
    </source>
</reference>
<evidence type="ECO:0000259" key="12">
    <source>
        <dbReference type="PROSITE" id="PS50011"/>
    </source>
</evidence>
<feature type="domain" description="Histidine kinase" evidence="13">
    <location>
        <begin position="1723"/>
        <end position="1949"/>
    </location>
</feature>
<dbReference type="RefSeq" id="XP_019023515.1">
    <property type="nucleotide sequence ID" value="XM_019165455.1"/>
</dbReference>
<dbReference type="EC" id="2.7.13.3" evidence="2"/>
<dbReference type="InterPro" id="IPR011990">
    <property type="entry name" value="TPR-like_helical_dom_sf"/>
</dbReference>
<dbReference type="Pfam" id="PF00512">
    <property type="entry name" value="HisKA"/>
    <property type="match status" value="1"/>
</dbReference>
<dbReference type="GO" id="GO:0005524">
    <property type="term" value="F:ATP binding"/>
    <property type="evidence" value="ECO:0007669"/>
    <property type="project" value="UniProtKB-KW"/>
</dbReference>
<dbReference type="SUPFAM" id="SSF55781">
    <property type="entry name" value="GAF domain-like"/>
    <property type="match status" value="1"/>
</dbReference>
<dbReference type="InterPro" id="IPR003661">
    <property type="entry name" value="HisK_dim/P_dom"/>
</dbReference>
<feature type="region of interest" description="Disordered" evidence="11">
    <location>
        <begin position="743"/>
        <end position="779"/>
    </location>
</feature>
<gene>
    <name evidence="15" type="ORF">G7K_1791-t1</name>
</gene>
<dbReference type="InterPro" id="IPR027417">
    <property type="entry name" value="P-loop_NTPase"/>
</dbReference>
<dbReference type="STRING" id="698492.A0A0E9NCM5"/>
<feature type="compositionally biased region" description="Polar residues" evidence="11">
    <location>
        <begin position="755"/>
        <end position="767"/>
    </location>
</feature>
<dbReference type="SMART" id="SM00220">
    <property type="entry name" value="S_TKc"/>
    <property type="match status" value="1"/>
</dbReference>
<dbReference type="SMART" id="SM00388">
    <property type="entry name" value="HisKA"/>
    <property type="match status" value="1"/>
</dbReference>
<keyword evidence="5" id="KW-0547">Nucleotide-binding</keyword>
<dbReference type="InterPro" id="IPR041664">
    <property type="entry name" value="AAA_16"/>
</dbReference>
<organism evidence="15 16">
    <name type="scientific">Saitoella complicata (strain BCRC 22490 / CBS 7301 / JCM 7358 / NBRC 10748 / NRRL Y-17804)</name>
    <dbReference type="NCBI Taxonomy" id="698492"/>
    <lineage>
        <taxon>Eukaryota</taxon>
        <taxon>Fungi</taxon>
        <taxon>Dikarya</taxon>
        <taxon>Ascomycota</taxon>
        <taxon>Taphrinomycotina</taxon>
        <taxon>Taphrinomycotina incertae sedis</taxon>
        <taxon>Saitoella</taxon>
    </lineage>
</organism>
<dbReference type="Gene3D" id="1.10.287.130">
    <property type="match status" value="1"/>
</dbReference>
<dbReference type="InterPro" id="IPR011009">
    <property type="entry name" value="Kinase-like_dom_sf"/>
</dbReference>
<dbReference type="EMBL" id="BACD03000010">
    <property type="protein sequence ID" value="GAO47589.1"/>
    <property type="molecule type" value="Genomic_DNA"/>
</dbReference>
<sequence>MDHKLLNDDDYVEIQQFLGAVNVRPVRFELSPRRVKSITGSSTPQDMSIKSWQADIEEEPDTECFLKMCDPQDSRSVSRLQREYSVLGQLNVAGMKNIFKPRDTQVLSCGFFCELTSEYLKAGSDLCTLGQLFETDLLDYSSPTSIDYLLSIAIEIVELLKNLHNHSVRHGNISPECIYCIKQPHERGQYPPKLPIMILDDFASATLFEEHTIGTVNAESVPLPVTGETHLAYIAPELTGHFNRPVDHRSDLYSLGIFLYELFTRVLPFSGDDALNIMHGHLSRYPDPPSKLNKALPKDIDRIVLKLLRKSPDDRYQSAASLLYDLNCVRDFLRAESYENARKAKDFEAGRVDAMARFEIPQGIYGREKELAALFGAYARVSQTEKSEHVSIQGYSGMGKSRLLREVQLMCGRKGSIYMLSKYNQYGQNIPFAAILSGLSHIVGDFLTLNQAGVAKWRGTLREVVGDEARVITDLIPDLEILLGPDWVTTRPPLPELGPSSSQQRFKRVLKSMLTRFGEIGRPFVIFIDDVQWASDADLQLIASLFSKVENSPMANVYLLTAFRDNEVDEKHVVNSVLLKSLTPDTRLTILPVAFEAASNFISDTLHRSRLSELRPECPEYEEIEALCSAIQRKTLGNILFIAQTLKRIYEQDGFKFDFQALKWTWVPDVVSNVAIPADVAALVISRIESLGQTKVVLKVAACLGVDFDITILAKAMAVDEDEARRRLWPGIEAGLIERASTMSSHVRRHRRITDSSGQQTSSTNEDTSAEDSFGASSNTLNVPMDVAVVGDDKENTGAERFHFFHDRAQQAAYALIPDTEKSAFHLEIGRHLQKQLTAAQMDIYLFVLCTHLNFGSQLMTESQERAQLLQYNIRAARRAYKGTAFFAGLQFIQTAVDLLPADGWQSHYCLAVDAYFALADMTFSLARYDEVRDILDELNGRIASGCNKDRLQLLARRSAVCIAMGDFPKALEALGSALTLNGYFFSTHEETRIEEEISELWKQCPATVDGVHALRELPVMEDPIILALLDVLVSTIPALWHGHPLSMTLAMLTALAIFRKHGNNAAGTACYSLLGLLMCAPTCTNYSIALGNAFGDVSEAVLQAVPDVPDAESTHVIKGCLRYWVQDWKAIRDFDVAADLAEQAYNGPYLAYACVDGALGLLFSGVPLDEVERNLSRVVDKVRVHRQDIADLWVGPTLQMMRNLSSKVNETDTDSICMLKGDAFDEDVGLPKMVNSGYMSHQFLFWTMKMLIASLIKNTNRVQEAYENCLKLKSSALGLVPHVPFVHYSTWHILDQNPMLSPEQLATVEENVKMFNDWAEHNPVSMCGRKLCLEADVLAHRGQYLSALDVYDQAIVHAKHNNHIQLVALVNERCGDMLTRRRHTKLGWGYLAEAYEYFVKWGCLPKARRLLDEHPELRLFSSPHPSIPVHLPPLTAIDATGNKGVLQKGTANHEDLFVQVNAKAPFNAVEEPSDSISPTQLDLLAYFRAALAIAKEPKLEKVIEKILRILIQVSGSDYCALVQPRDGELHVVATGDASSTAIHQDRLACTGDLVPPSVVNYVSRTQNMVFKTLEDYQETDDAYISKLLPDKCKSLMGIPLVSQGAFTGLVYLQNDHVYSAYGKQRLDLLTTIATQATFALENATLLHSIEEANKQLRERTAEIEEYAHDLEVRVQQRTEELHAKNLHLEDQIRERERAQVLMKEAKEAAEAAAAVKSRFLATMSHEIRTPFNAILGMATLLCESGLNPSQFEYAETIRTSCEELLSLLNDVLDISKIENEKLELEVRDMYLRDTIEDSVSTLALSASKKGLELCYFSQVDELVDPCTGDPTRLRQVVLNLLSNAVKFCRTGHVIVRSSAAVARTVPDGQVWKVHISVEDTGIGIAENRHDKIFSLFSQVDSSITRVYGGTGLGLAISMRLAQMMNGDITFESVPGHGSTFHFTFETHVSFNRAKRVFRFNGVAYKRSAFGILNSALLCEELELHLTAMKIPHTLTCDDSYDLMALKGKVHPVQWIFLEQGSPVLEKCAREFPEASFILIRGTAEEAPDRSLFDKMGINCSLLVRPSQRRKLYEVMGQSLQYVTAEQKGTQTAEPLSSWSRPTTPSKKLFDPEFAKTTPLRILLAEDNLVNVKVCQKMTAGLGYAIDVVYDGQQAIDKCKEKQYDMVLMDVNMPVCDGLTATRSILAYHKDQPDRQSPVICAVTADVAAGASDACIKAGCSLYLTKPLRVPALKEALLRVSERLKERRQ</sequence>
<dbReference type="PRINTS" id="PR00344">
    <property type="entry name" value="BCTRLSENSOR"/>
</dbReference>
<keyword evidence="4" id="KW-0808">Transferase</keyword>
<dbReference type="SMART" id="SM00448">
    <property type="entry name" value="REC"/>
    <property type="match status" value="1"/>
</dbReference>
<dbReference type="PROSITE" id="PS50109">
    <property type="entry name" value="HIS_KIN"/>
    <property type="match status" value="1"/>
</dbReference>
<dbReference type="SUPFAM" id="SSF48452">
    <property type="entry name" value="TPR-like"/>
    <property type="match status" value="1"/>
</dbReference>
<comment type="catalytic activity">
    <reaction evidence="1">
        <text>ATP + protein L-histidine = ADP + protein N-phospho-L-histidine.</text>
        <dbReference type="EC" id="2.7.13.3"/>
    </reaction>
</comment>
<dbReference type="SUPFAM" id="SSF55874">
    <property type="entry name" value="ATPase domain of HSP90 chaperone/DNA topoisomerase II/histidine kinase"/>
    <property type="match status" value="1"/>
</dbReference>
<comment type="caution">
    <text evidence="15">The sequence shown here is derived from an EMBL/GenBank/DDBJ whole genome shotgun (WGS) entry which is preliminary data.</text>
</comment>
<dbReference type="Pfam" id="PF01590">
    <property type="entry name" value="GAF"/>
    <property type="match status" value="1"/>
</dbReference>
<dbReference type="SMART" id="SM00065">
    <property type="entry name" value="GAF"/>
    <property type="match status" value="1"/>
</dbReference>
<evidence type="ECO:0000256" key="8">
    <source>
        <dbReference type="ARBA" id="ARBA00023012"/>
    </source>
</evidence>
<feature type="domain" description="Protein kinase" evidence="12">
    <location>
        <begin position="12"/>
        <end position="333"/>
    </location>
</feature>
<dbReference type="Gene3D" id="3.30.450.40">
    <property type="match status" value="1"/>
</dbReference>
<dbReference type="FunFam" id="3.30.565.10:FF:000010">
    <property type="entry name" value="Sensor histidine kinase RcsC"/>
    <property type="match status" value="1"/>
</dbReference>
<accession>A0A0E9NCM5</accession>
<evidence type="ECO:0000259" key="13">
    <source>
        <dbReference type="PROSITE" id="PS50109"/>
    </source>
</evidence>
<dbReference type="Pfam" id="PF02518">
    <property type="entry name" value="HATPase_c"/>
    <property type="match status" value="1"/>
</dbReference>
<dbReference type="PROSITE" id="PS50011">
    <property type="entry name" value="PROTEIN_KINASE_DOM"/>
    <property type="match status" value="1"/>
</dbReference>
<dbReference type="InterPro" id="IPR005467">
    <property type="entry name" value="His_kinase_dom"/>
</dbReference>
<dbReference type="InterPro" id="IPR029016">
    <property type="entry name" value="GAF-like_dom_sf"/>
</dbReference>
<dbReference type="SUPFAM" id="SSF56112">
    <property type="entry name" value="Protein kinase-like (PK-like)"/>
    <property type="match status" value="1"/>
</dbReference>
<keyword evidence="16" id="KW-1185">Reference proteome</keyword>
<dbReference type="Pfam" id="PF13191">
    <property type="entry name" value="AAA_16"/>
    <property type="match status" value="1"/>
</dbReference>
<dbReference type="InterPro" id="IPR000719">
    <property type="entry name" value="Prot_kinase_dom"/>
</dbReference>
<name>A0A0E9NCM5_SAICN</name>
<evidence type="ECO:0000256" key="1">
    <source>
        <dbReference type="ARBA" id="ARBA00000085"/>
    </source>
</evidence>
<dbReference type="SMART" id="SM00387">
    <property type="entry name" value="HATPase_c"/>
    <property type="match status" value="1"/>
</dbReference>
<dbReference type="InterPro" id="IPR011006">
    <property type="entry name" value="CheY-like_superfamily"/>
</dbReference>
<dbReference type="Gene3D" id="3.30.565.10">
    <property type="entry name" value="Histidine kinase-like ATPase, C-terminal domain"/>
    <property type="match status" value="1"/>
</dbReference>
<dbReference type="CDD" id="cd00082">
    <property type="entry name" value="HisKA"/>
    <property type="match status" value="1"/>
</dbReference>
<proteinExistence type="predicted"/>
<dbReference type="PROSITE" id="PS50110">
    <property type="entry name" value="RESPONSE_REGULATORY"/>
    <property type="match status" value="1"/>
</dbReference>
<evidence type="ECO:0000256" key="4">
    <source>
        <dbReference type="ARBA" id="ARBA00022679"/>
    </source>
</evidence>
<dbReference type="CDD" id="cd16922">
    <property type="entry name" value="HATPase_EvgS-ArcB-TorS-like"/>
    <property type="match status" value="1"/>
</dbReference>
<evidence type="ECO:0000313" key="16">
    <source>
        <dbReference type="Proteomes" id="UP000033140"/>
    </source>
</evidence>
<evidence type="ECO:0000256" key="5">
    <source>
        <dbReference type="ARBA" id="ARBA00022741"/>
    </source>
</evidence>
<evidence type="ECO:0000259" key="14">
    <source>
        <dbReference type="PROSITE" id="PS50110"/>
    </source>
</evidence>
<dbReference type="Gene3D" id="1.10.510.10">
    <property type="entry name" value="Transferase(Phosphotransferase) domain 1"/>
    <property type="match status" value="1"/>
</dbReference>
<dbReference type="InterPro" id="IPR036890">
    <property type="entry name" value="HATPase_C_sf"/>
</dbReference>